<dbReference type="PRINTS" id="PR00135">
    <property type="entry name" value="LYZLACT"/>
</dbReference>
<reference evidence="7" key="1">
    <citation type="submission" date="2025-08" db="UniProtKB">
        <authorList>
            <consortium name="Ensembl"/>
        </authorList>
    </citation>
    <scope>IDENTIFICATION</scope>
</reference>
<dbReference type="SMART" id="SM00263">
    <property type="entry name" value="LYZ1"/>
    <property type="match status" value="1"/>
</dbReference>
<feature type="chain" id="PRO_5034799231" description="lysozyme" evidence="6">
    <location>
        <begin position="21"/>
        <end position="174"/>
    </location>
</feature>
<reference evidence="7" key="2">
    <citation type="submission" date="2025-09" db="UniProtKB">
        <authorList>
            <consortium name="Ensembl"/>
        </authorList>
    </citation>
    <scope>IDENTIFICATION</scope>
</reference>
<evidence type="ECO:0000256" key="4">
    <source>
        <dbReference type="ARBA" id="ARBA00023157"/>
    </source>
</evidence>
<dbReference type="PANTHER" id="PTHR11407:SF63">
    <property type="entry name" value="LYSOZYME C"/>
    <property type="match status" value="1"/>
</dbReference>
<evidence type="ECO:0000313" key="7">
    <source>
        <dbReference type="Ensembl" id="ENSNNAP00000012478.1"/>
    </source>
</evidence>
<dbReference type="Pfam" id="PF00062">
    <property type="entry name" value="Lys"/>
    <property type="match status" value="1"/>
</dbReference>
<evidence type="ECO:0000256" key="6">
    <source>
        <dbReference type="SAM" id="SignalP"/>
    </source>
</evidence>
<dbReference type="PRINTS" id="PR00137">
    <property type="entry name" value="LYSOZYME"/>
</dbReference>
<dbReference type="GeneTree" id="ENSGT00940000161810"/>
<dbReference type="InterPro" id="IPR001916">
    <property type="entry name" value="Glyco_hydro_22"/>
</dbReference>
<dbReference type="Gene3D" id="1.10.530.10">
    <property type="match status" value="1"/>
</dbReference>
<dbReference type="OMA" id="VQFIKIE"/>
<evidence type="ECO:0000313" key="8">
    <source>
        <dbReference type="Proteomes" id="UP000694559"/>
    </source>
</evidence>
<dbReference type="InterPro" id="IPR023346">
    <property type="entry name" value="Lysozyme-like_dom_sf"/>
</dbReference>
<protein>
    <recommendedName>
        <fullName evidence="2">lysozyme</fullName>
        <ecNumber evidence="2">3.2.1.17</ecNumber>
    </recommendedName>
</protein>
<keyword evidence="4" id="KW-1015">Disulfide bond</keyword>
<dbReference type="AlphaFoldDB" id="A0A8C6XCS8"/>
<proteinExistence type="inferred from homology"/>
<dbReference type="GO" id="GO:0031640">
    <property type="term" value="P:killing of cells of another organism"/>
    <property type="evidence" value="ECO:0007669"/>
    <property type="project" value="UniProtKB-KW"/>
</dbReference>
<keyword evidence="3" id="KW-0929">Antimicrobial</keyword>
<feature type="signal peptide" evidence="6">
    <location>
        <begin position="1"/>
        <end position="20"/>
    </location>
</feature>
<keyword evidence="6" id="KW-0732">Signal</keyword>
<keyword evidence="3" id="KW-0081">Bacteriolytic enzyme</keyword>
<accession>A0A8C6XCS8</accession>
<dbReference type="EC" id="3.2.1.17" evidence="2"/>
<dbReference type="InterPro" id="IPR000974">
    <property type="entry name" value="Glyco_hydro_22_lys"/>
</dbReference>
<name>A0A8C6XCS8_NAJNA</name>
<dbReference type="PANTHER" id="PTHR11407">
    <property type="entry name" value="LYSOZYME C"/>
    <property type="match status" value="1"/>
</dbReference>
<dbReference type="PROSITE" id="PS51348">
    <property type="entry name" value="GLYCOSYL_HYDROL_F22_2"/>
    <property type="match status" value="1"/>
</dbReference>
<evidence type="ECO:0000256" key="1">
    <source>
        <dbReference type="ARBA" id="ARBA00010859"/>
    </source>
</evidence>
<comment type="similarity">
    <text evidence="1 5">Belongs to the glycosyl hydrolase 22 family.</text>
</comment>
<dbReference type="GO" id="GO:0003796">
    <property type="term" value="F:lysozyme activity"/>
    <property type="evidence" value="ECO:0007669"/>
    <property type="project" value="UniProtKB-EC"/>
</dbReference>
<keyword evidence="8" id="KW-1185">Reference proteome</keyword>
<dbReference type="Ensembl" id="ENSNNAT00000013060.1">
    <property type="protein sequence ID" value="ENSNNAP00000012478.1"/>
    <property type="gene ID" value="ENSNNAG00000008413.1"/>
</dbReference>
<dbReference type="Proteomes" id="UP000694559">
    <property type="component" value="Unplaced"/>
</dbReference>
<evidence type="ECO:0000256" key="3">
    <source>
        <dbReference type="ARBA" id="ARBA00022638"/>
    </source>
</evidence>
<organism evidence="7 8">
    <name type="scientific">Naja naja</name>
    <name type="common">Indian cobra</name>
    <dbReference type="NCBI Taxonomy" id="35670"/>
    <lineage>
        <taxon>Eukaryota</taxon>
        <taxon>Metazoa</taxon>
        <taxon>Chordata</taxon>
        <taxon>Craniata</taxon>
        <taxon>Vertebrata</taxon>
        <taxon>Euteleostomi</taxon>
        <taxon>Lepidosauria</taxon>
        <taxon>Squamata</taxon>
        <taxon>Bifurcata</taxon>
        <taxon>Unidentata</taxon>
        <taxon>Episquamata</taxon>
        <taxon>Toxicofera</taxon>
        <taxon>Serpentes</taxon>
        <taxon>Colubroidea</taxon>
        <taxon>Elapidae</taxon>
        <taxon>Elapinae</taxon>
        <taxon>Naja</taxon>
    </lineage>
</organism>
<dbReference type="OrthoDB" id="17373at2759"/>
<dbReference type="GO" id="GO:0042742">
    <property type="term" value="P:defense response to bacterium"/>
    <property type="evidence" value="ECO:0007669"/>
    <property type="project" value="UniProtKB-KW"/>
</dbReference>
<dbReference type="SUPFAM" id="SSF53955">
    <property type="entry name" value="Lysozyme-like"/>
    <property type="match status" value="1"/>
</dbReference>
<sequence>MKGLCLWLALLTCLVVNVYSKIFDRCELASVMQRWGMEGHEGYTLDDWVCLAYFASGFNTGKVTQNIDGSTEYGIFQINSRSWCADQHSTSRNLCSLSCHGKCSFKNINVKVQFIKIECWVWVWISFNFSFWLSKFFIKENIGWSRLNCGVLGALCAWLFSCRCLITVPDQKTQ</sequence>
<evidence type="ECO:0000256" key="2">
    <source>
        <dbReference type="ARBA" id="ARBA00012732"/>
    </source>
</evidence>
<evidence type="ECO:0000256" key="5">
    <source>
        <dbReference type="RuleBase" id="RU004440"/>
    </source>
</evidence>
<dbReference type="FunFam" id="1.10.530.10:FF:000001">
    <property type="entry name" value="Lysozyme C"/>
    <property type="match status" value="1"/>
</dbReference>